<dbReference type="AlphaFoldDB" id="E9H9G1"/>
<protein>
    <recommendedName>
        <fullName evidence="13">P/Homo B domain-containing protein</fullName>
    </recommendedName>
</protein>
<keyword evidence="8" id="KW-0865">Zymogen</keyword>
<keyword evidence="15" id="KW-1185">Reference proteome</keyword>
<evidence type="ECO:0000256" key="7">
    <source>
        <dbReference type="ARBA" id="ARBA00022837"/>
    </source>
</evidence>
<dbReference type="PROSITE" id="PS51892">
    <property type="entry name" value="SUBTILASE"/>
    <property type="match status" value="1"/>
</dbReference>
<dbReference type="PhylomeDB" id="E9H9G1"/>
<proteinExistence type="inferred from homology"/>
<dbReference type="OMA" id="THWPANG"/>
<evidence type="ECO:0000256" key="9">
    <source>
        <dbReference type="ARBA" id="ARBA00023157"/>
    </source>
</evidence>
<dbReference type="FunFam" id="3.40.50.200:FF:000021">
    <property type="entry name" value="Proprotein convertase subtilisin/kexin type 5a"/>
    <property type="match status" value="1"/>
</dbReference>
<evidence type="ECO:0000256" key="11">
    <source>
        <dbReference type="PIRSR" id="PIRSR615500-1"/>
    </source>
</evidence>
<evidence type="ECO:0000256" key="1">
    <source>
        <dbReference type="ARBA" id="ARBA00005325"/>
    </source>
</evidence>
<dbReference type="GO" id="GO:0004252">
    <property type="term" value="F:serine-type endopeptidase activity"/>
    <property type="evidence" value="ECO:0000318"/>
    <property type="project" value="GO_Central"/>
</dbReference>
<dbReference type="GO" id="GO:0043005">
    <property type="term" value="C:neuron projection"/>
    <property type="evidence" value="ECO:0000318"/>
    <property type="project" value="GO_Central"/>
</dbReference>
<dbReference type="PROSITE" id="PS00137">
    <property type="entry name" value="SUBTILASE_HIS"/>
    <property type="match status" value="1"/>
</dbReference>
<keyword evidence="4" id="KW-0732">Signal</keyword>
<dbReference type="InterPro" id="IPR036852">
    <property type="entry name" value="Peptidase_S8/S53_dom_sf"/>
</dbReference>
<keyword evidence="10" id="KW-0325">Glycoprotein</keyword>
<evidence type="ECO:0000256" key="12">
    <source>
        <dbReference type="PROSITE-ProRule" id="PRU01240"/>
    </source>
</evidence>
<evidence type="ECO:0000256" key="8">
    <source>
        <dbReference type="ARBA" id="ARBA00023145"/>
    </source>
</evidence>
<dbReference type="OrthoDB" id="300641at2759"/>
<dbReference type="Gene3D" id="2.60.120.260">
    <property type="entry name" value="Galactose-binding domain-like"/>
    <property type="match status" value="1"/>
</dbReference>
<evidence type="ECO:0000256" key="4">
    <source>
        <dbReference type="ARBA" id="ARBA00022729"/>
    </source>
</evidence>
<dbReference type="Pfam" id="PF00082">
    <property type="entry name" value="Peptidase_S8"/>
    <property type="match status" value="1"/>
</dbReference>
<evidence type="ECO:0000313" key="15">
    <source>
        <dbReference type="Proteomes" id="UP000000305"/>
    </source>
</evidence>
<keyword evidence="5 12" id="KW-0378">Hydrolase</keyword>
<dbReference type="InterPro" id="IPR015500">
    <property type="entry name" value="Peptidase_S8_subtilisin-rel"/>
</dbReference>
<reference evidence="14 15" key="1">
    <citation type="journal article" date="2011" name="Science">
        <title>The ecoresponsive genome of Daphnia pulex.</title>
        <authorList>
            <person name="Colbourne J.K."/>
            <person name="Pfrender M.E."/>
            <person name="Gilbert D."/>
            <person name="Thomas W.K."/>
            <person name="Tucker A."/>
            <person name="Oakley T.H."/>
            <person name="Tokishita S."/>
            <person name="Aerts A."/>
            <person name="Arnold G.J."/>
            <person name="Basu M.K."/>
            <person name="Bauer D.J."/>
            <person name="Caceres C.E."/>
            <person name="Carmel L."/>
            <person name="Casola C."/>
            <person name="Choi J.H."/>
            <person name="Detter J.C."/>
            <person name="Dong Q."/>
            <person name="Dusheyko S."/>
            <person name="Eads B.D."/>
            <person name="Frohlich T."/>
            <person name="Geiler-Samerotte K.A."/>
            <person name="Gerlach D."/>
            <person name="Hatcher P."/>
            <person name="Jogdeo S."/>
            <person name="Krijgsveld J."/>
            <person name="Kriventseva E.V."/>
            <person name="Kultz D."/>
            <person name="Laforsch C."/>
            <person name="Lindquist E."/>
            <person name="Lopez J."/>
            <person name="Manak J.R."/>
            <person name="Muller J."/>
            <person name="Pangilinan J."/>
            <person name="Patwardhan R.P."/>
            <person name="Pitluck S."/>
            <person name="Pritham E.J."/>
            <person name="Rechtsteiner A."/>
            <person name="Rho M."/>
            <person name="Rogozin I.B."/>
            <person name="Sakarya O."/>
            <person name="Salamov A."/>
            <person name="Schaack S."/>
            <person name="Shapiro H."/>
            <person name="Shiga Y."/>
            <person name="Skalitzky C."/>
            <person name="Smith Z."/>
            <person name="Souvorov A."/>
            <person name="Sung W."/>
            <person name="Tang Z."/>
            <person name="Tsuchiya D."/>
            <person name="Tu H."/>
            <person name="Vos H."/>
            <person name="Wang M."/>
            <person name="Wolf Y.I."/>
            <person name="Yamagata H."/>
            <person name="Yamada T."/>
            <person name="Ye Y."/>
            <person name="Shaw J.R."/>
            <person name="Andrews J."/>
            <person name="Crease T.J."/>
            <person name="Tang H."/>
            <person name="Lucas S.M."/>
            <person name="Robertson H.M."/>
            <person name="Bork P."/>
            <person name="Koonin E.V."/>
            <person name="Zdobnov E.M."/>
            <person name="Grigoriev I.V."/>
            <person name="Lynch M."/>
            <person name="Boore J.L."/>
        </authorList>
    </citation>
    <scope>NUCLEOTIDE SEQUENCE [LARGE SCALE GENOMIC DNA]</scope>
</reference>
<evidence type="ECO:0000256" key="3">
    <source>
        <dbReference type="ARBA" id="ARBA00022685"/>
    </source>
</evidence>
<keyword evidence="3" id="KW-0165">Cleavage on pair of basic residues</keyword>
<dbReference type="GO" id="GO:0005737">
    <property type="term" value="C:cytoplasm"/>
    <property type="evidence" value="ECO:0007669"/>
    <property type="project" value="UniProtKB-ARBA"/>
</dbReference>
<dbReference type="PANTHER" id="PTHR42884:SF14">
    <property type="entry name" value="NEUROENDOCRINE CONVERTASE 1"/>
    <property type="match status" value="1"/>
</dbReference>
<dbReference type="InterPro" id="IPR023828">
    <property type="entry name" value="Peptidase_S8_Ser-AS"/>
</dbReference>
<dbReference type="FunFam" id="2.60.120.260:FF:000331">
    <property type="entry name" value="Uncharacterized protein"/>
    <property type="match status" value="1"/>
</dbReference>
<name>E9H9G1_DAPPU</name>
<dbReference type="eggNOG" id="KOG3525">
    <property type="taxonomic scope" value="Eukaryota"/>
</dbReference>
<dbReference type="PANTHER" id="PTHR42884">
    <property type="entry name" value="PROPROTEIN CONVERTASE SUBTILISIN/KEXIN-RELATED"/>
    <property type="match status" value="1"/>
</dbReference>
<evidence type="ECO:0000256" key="5">
    <source>
        <dbReference type="ARBA" id="ARBA00022801"/>
    </source>
</evidence>
<evidence type="ECO:0000313" key="14">
    <source>
        <dbReference type="EMBL" id="EFX71613.1"/>
    </source>
</evidence>
<evidence type="ECO:0000256" key="6">
    <source>
        <dbReference type="ARBA" id="ARBA00022825"/>
    </source>
</evidence>
<dbReference type="EMBL" id="GL732608">
    <property type="protein sequence ID" value="EFX71613.1"/>
    <property type="molecule type" value="Genomic_DNA"/>
</dbReference>
<feature type="domain" description="P/Homo B" evidence="13">
    <location>
        <begin position="320"/>
        <end position="447"/>
    </location>
</feature>
<accession>E9H9G1</accession>
<keyword evidence="7" id="KW-0106">Calcium</keyword>
<feature type="non-terminal residue" evidence="14">
    <location>
        <position position="1"/>
    </location>
</feature>
<dbReference type="GO" id="GO:0016020">
    <property type="term" value="C:membrane"/>
    <property type="evidence" value="ECO:0000318"/>
    <property type="project" value="GO_Central"/>
</dbReference>
<dbReference type="HOGENOM" id="CLU_002976_4_5_1"/>
<dbReference type="InParanoid" id="E9H9G1"/>
<dbReference type="CDD" id="cd04059">
    <property type="entry name" value="Peptidases_S8_Protein_convertases_Kexins_Furin-like"/>
    <property type="match status" value="1"/>
</dbReference>
<dbReference type="GO" id="GO:0012505">
    <property type="term" value="C:endomembrane system"/>
    <property type="evidence" value="ECO:0007669"/>
    <property type="project" value="UniProtKB-ARBA"/>
</dbReference>
<dbReference type="InterPro" id="IPR034182">
    <property type="entry name" value="Kexin/furin"/>
</dbReference>
<comment type="similarity">
    <text evidence="1">Belongs to the peptidase S8 family. Furin subfamily.</text>
</comment>
<dbReference type="PROSITE" id="PS51829">
    <property type="entry name" value="P_HOMO_B"/>
    <property type="match status" value="1"/>
</dbReference>
<dbReference type="SUPFAM" id="SSF52743">
    <property type="entry name" value="Subtilisin-like"/>
    <property type="match status" value="1"/>
</dbReference>
<dbReference type="STRING" id="6669.E9H9G1"/>
<dbReference type="KEGG" id="dpx:DAPPUDRAFT_59868"/>
<keyword evidence="2 12" id="KW-0645">Protease</keyword>
<dbReference type="GO" id="GO:0016486">
    <property type="term" value="P:peptide hormone processing"/>
    <property type="evidence" value="ECO:0000318"/>
    <property type="project" value="GO_Central"/>
</dbReference>
<feature type="active site" description="Charge relay system" evidence="11 12">
    <location>
        <position position="238"/>
    </location>
</feature>
<organism evidence="14 15">
    <name type="scientific">Daphnia pulex</name>
    <name type="common">Water flea</name>
    <dbReference type="NCBI Taxonomy" id="6669"/>
    <lineage>
        <taxon>Eukaryota</taxon>
        <taxon>Metazoa</taxon>
        <taxon>Ecdysozoa</taxon>
        <taxon>Arthropoda</taxon>
        <taxon>Crustacea</taxon>
        <taxon>Branchiopoda</taxon>
        <taxon>Diplostraca</taxon>
        <taxon>Cladocera</taxon>
        <taxon>Anomopoda</taxon>
        <taxon>Daphniidae</taxon>
        <taxon>Daphnia</taxon>
    </lineage>
</organism>
<keyword evidence="9" id="KW-1015">Disulfide bond</keyword>
<dbReference type="InterPro" id="IPR002884">
    <property type="entry name" value="P_dom"/>
</dbReference>
<dbReference type="InterPro" id="IPR022398">
    <property type="entry name" value="Peptidase_S8_His-AS"/>
</dbReference>
<dbReference type="InterPro" id="IPR008979">
    <property type="entry name" value="Galactose-bd-like_sf"/>
</dbReference>
<dbReference type="GO" id="GO:0005615">
    <property type="term" value="C:extracellular space"/>
    <property type="evidence" value="ECO:0000318"/>
    <property type="project" value="GO_Central"/>
</dbReference>
<sequence>KNAGDTHHLNVTPVWRKGLTGRGVAIAVLDDNVNPSNPEIRRNYDPNISVDLGAKTGPGIKKNPIHGTYCASIIAAEANNNFCGVGVAFNARVGGVRLLAKKRVLDVQEARALNYKLHEVDIYSASWGPPDDGKHIGGPGKLSYHALERGVELGRRGRGAIYIWASGNGGIKGDNCAYDSYASSVYTLSVSALTPQGLSPYYAEPCPAVLTSLYVGGQHLRPKSPFDAEKTDNFQGTSAAAPLAAGIIALLLEANPLLTWRDVQHLVVLSSSPPKQDYGNKEQSLTHWPANGAGLRSNVLYGFGALNAGRLIDLGLGWKSVPAQIRTSTQCPAGPIILHPNRPVHLTLDVTSNVSISSLEYVTMHIDVDVKPRGALTISLQSPSGMVSQVLAPRPHDLSNLGLRNWNLTSAQFWGENPTGQWRLYLTNLSPNSPGMLHLCSLVLLGF</sequence>
<dbReference type="InterPro" id="IPR000209">
    <property type="entry name" value="Peptidase_S8/S53_dom"/>
</dbReference>
<feature type="active site" description="Charge relay system" evidence="11 12">
    <location>
        <position position="30"/>
    </location>
</feature>
<evidence type="ECO:0000256" key="10">
    <source>
        <dbReference type="ARBA" id="ARBA00023180"/>
    </source>
</evidence>
<gene>
    <name evidence="14" type="ORF">DAPPUDRAFT_59868</name>
</gene>
<dbReference type="PRINTS" id="PR00723">
    <property type="entry name" value="SUBTILISIN"/>
</dbReference>
<dbReference type="PROSITE" id="PS00138">
    <property type="entry name" value="SUBTILASE_SER"/>
    <property type="match status" value="1"/>
</dbReference>
<dbReference type="Pfam" id="PF01483">
    <property type="entry name" value="P_proprotein"/>
    <property type="match status" value="1"/>
</dbReference>
<dbReference type="Proteomes" id="UP000000305">
    <property type="component" value="Unassembled WGS sequence"/>
</dbReference>
<evidence type="ECO:0000259" key="13">
    <source>
        <dbReference type="PROSITE" id="PS51829"/>
    </source>
</evidence>
<dbReference type="SUPFAM" id="SSF49785">
    <property type="entry name" value="Galactose-binding domain-like"/>
    <property type="match status" value="1"/>
</dbReference>
<evidence type="ECO:0000256" key="2">
    <source>
        <dbReference type="ARBA" id="ARBA00022670"/>
    </source>
</evidence>
<feature type="active site" description="Charge relay system" evidence="11 12">
    <location>
        <position position="66"/>
    </location>
</feature>
<dbReference type="Gene3D" id="3.40.50.200">
    <property type="entry name" value="Peptidase S8/S53 domain"/>
    <property type="match status" value="1"/>
</dbReference>
<keyword evidence="6 12" id="KW-0720">Serine protease</keyword>